<sequence length="94" mass="10595">MFTYSVLFFAIVISTVAVARNMSPERYPQAPQRRRQHDDHTLLSQICKGRCIRHRNGTQTGCHPRCQCVVTPKFGHPNTGLGNCTHALLSKFGK</sequence>
<feature type="signal peptide" evidence="1">
    <location>
        <begin position="1"/>
        <end position="19"/>
    </location>
</feature>
<reference evidence="2" key="1">
    <citation type="journal article" date="2016" name="Ticks Tick Borne Dis.">
        <title>De novo assembly and annotation of the salivary gland transcriptome of Rhipicephalus appendiculatus male and female ticks during blood feeding.</title>
        <authorList>
            <person name="de Castro M.H."/>
            <person name="de Klerk D."/>
            <person name="Pienaar R."/>
            <person name="Latif A.A."/>
            <person name="Rees D.J."/>
            <person name="Mans B.J."/>
        </authorList>
    </citation>
    <scope>NUCLEOTIDE SEQUENCE</scope>
    <source>
        <tissue evidence="2">Salivary glands</tissue>
    </source>
</reference>
<evidence type="ECO:0000256" key="1">
    <source>
        <dbReference type="SAM" id="SignalP"/>
    </source>
</evidence>
<dbReference type="AlphaFoldDB" id="A0A131YFM3"/>
<organism evidence="2">
    <name type="scientific">Rhipicephalus appendiculatus</name>
    <name type="common">Brown ear tick</name>
    <dbReference type="NCBI Taxonomy" id="34631"/>
    <lineage>
        <taxon>Eukaryota</taxon>
        <taxon>Metazoa</taxon>
        <taxon>Ecdysozoa</taxon>
        <taxon>Arthropoda</taxon>
        <taxon>Chelicerata</taxon>
        <taxon>Arachnida</taxon>
        <taxon>Acari</taxon>
        <taxon>Parasitiformes</taxon>
        <taxon>Ixodida</taxon>
        <taxon>Ixodoidea</taxon>
        <taxon>Ixodidae</taxon>
        <taxon>Rhipicephalinae</taxon>
        <taxon>Rhipicephalus</taxon>
        <taxon>Rhipicephalus</taxon>
    </lineage>
</organism>
<protein>
    <recommendedName>
        <fullName evidence="3">8 kDa Amblyomma family member</fullName>
    </recommendedName>
</protein>
<dbReference type="EMBL" id="GEDV01011282">
    <property type="protein sequence ID" value="JAP77275.1"/>
    <property type="molecule type" value="Transcribed_RNA"/>
</dbReference>
<accession>A0A131YFM3</accession>
<keyword evidence="1" id="KW-0732">Signal</keyword>
<feature type="chain" id="PRO_5007284962" description="8 kDa Amblyomma family member" evidence="1">
    <location>
        <begin position="20"/>
        <end position="94"/>
    </location>
</feature>
<proteinExistence type="predicted"/>
<evidence type="ECO:0000313" key="2">
    <source>
        <dbReference type="EMBL" id="JAP77275.1"/>
    </source>
</evidence>
<name>A0A131YFM3_RHIAP</name>
<evidence type="ECO:0008006" key="3">
    <source>
        <dbReference type="Google" id="ProtNLM"/>
    </source>
</evidence>